<sequence>MKIQQFFLLLALLVPLFANANLIWPTPNPAFQNGESIESFIQPTVSGVAESGLFGCVRNSGSRFHEGLDLFPVERDRRGEALDPVYAVLPGKVVHTSRVAGHSSYGRYVVVEHDREVPSYHTLYAHLASVSDGIVPGARVEAGTVLGIMGRSATYTIPRSRAHVHFEIGFRLTRDFQAWYDRQKFGSKNQHGSWNGMNLVSIDPLAFYRSIRHGEVKNLYEHLHRLPAFARIRVYSDKVPGFVEDYPSLVTKPFVGRAVVAWDIAFTQYGVPKEWTPRFAEDQLKGQAGDVKVIAYNPTLLEAQSCRRVLDLAGPTPTIASGTIITIKKLFGFK</sequence>
<dbReference type="EC" id="3.4.-.-" evidence="4"/>
<dbReference type="InterPro" id="IPR016047">
    <property type="entry name" value="M23ase_b-sheet_dom"/>
</dbReference>
<feature type="domain" description="M23ase beta-sheet core" evidence="3">
    <location>
        <begin position="64"/>
        <end position="168"/>
    </location>
</feature>
<dbReference type="Proteomes" id="UP001243717">
    <property type="component" value="Unassembled WGS sequence"/>
</dbReference>
<dbReference type="CDD" id="cd12797">
    <property type="entry name" value="M23_peptidase"/>
    <property type="match status" value="1"/>
</dbReference>
<evidence type="ECO:0000256" key="2">
    <source>
        <dbReference type="SAM" id="SignalP"/>
    </source>
</evidence>
<organism evidence="4 5">
    <name type="scientific">Thalassobacterium sedimentorum</name>
    <dbReference type="NCBI Taxonomy" id="3041258"/>
    <lineage>
        <taxon>Bacteria</taxon>
        <taxon>Pseudomonadati</taxon>
        <taxon>Verrucomicrobiota</taxon>
        <taxon>Opitutia</taxon>
        <taxon>Puniceicoccales</taxon>
        <taxon>Coraliomargaritaceae</taxon>
        <taxon>Thalassobacterium</taxon>
    </lineage>
</organism>
<gene>
    <name evidence="4" type="ORF">QEH59_02300</name>
</gene>
<dbReference type="EMBL" id="JARXIC010000003">
    <property type="protein sequence ID" value="MDQ8193239.1"/>
    <property type="molecule type" value="Genomic_DNA"/>
</dbReference>
<dbReference type="PANTHER" id="PTHR21666">
    <property type="entry name" value="PEPTIDASE-RELATED"/>
    <property type="match status" value="1"/>
</dbReference>
<evidence type="ECO:0000256" key="1">
    <source>
        <dbReference type="ARBA" id="ARBA00022729"/>
    </source>
</evidence>
<reference evidence="4 5" key="1">
    <citation type="submission" date="2023-04" db="EMBL/GenBank/DDBJ databases">
        <title>A novel bacteria isolated from coastal sediment.</title>
        <authorList>
            <person name="Liu X.-J."/>
            <person name="Du Z.-J."/>
        </authorList>
    </citation>
    <scope>NUCLEOTIDE SEQUENCE [LARGE SCALE GENOMIC DNA]</scope>
    <source>
        <strain evidence="4 5">SDUM461004</strain>
    </source>
</reference>
<evidence type="ECO:0000313" key="4">
    <source>
        <dbReference type="EMBL" id="MDQ8193239.1"/>
    </source>
</evidence>
<accession>A0ABU1AEN5</accession>
<evidence type="ECO:0000313" key="5">
    <source>
        <dbReference type="Proteomes" id="UP001243717"/>
    </source>
</evidence>
<protein>
    <submittedName>
        <fullName evidence="4">M23 family metallopeptidase</fullName>
        <ecNumber evidence="4">3.4.-.-</ecNumber>
    </submittedName>
</protein>
<comment type="caution">
    <text evidence="4">The sequence shown here is derived from an EMBL/GenBank/DDBJ whole genome shotgun (WGS) entry which is preliminary data.</text>
</comment>
<dbReference type="SUPFAM" id="SSF51261">
    <property type="entry name" value="Duplicated hybrid motif"/>
    <property type="match status" value="1"/>
</dbReference>
<feature type="chain" id="PRO_5045411003" evidence="2">
    <location>
        <begin position="21"/>
        <end position="334"/>
    </location>
</feature>
<dbReference type="PANTHER" id="PTHR21666:SF289">
    <property type="entry name" value="L-ALA--D-GLU ENDOPEPTIDASE"/>
    <property type="match status" value="1"/>
</dbReference>
<dbReference type="InterPro" id="IPR011055">
    <property type="entry name" value="Dup_hybrid_motif"/>
</dbReference>
<keyword evidence="4" id="KW-0378">Hydrolase</keyword>
<keyword evidence="5" id="KW-1185">Reference proteome</keyword>
<dbReference type="RefSeq" id="WP_308983744.1">
    <property type="nucleotide sequence ID" value="NZ_JARXIC010000003.1"/>
</dbReference>
<keyword evidence="1 2" id="KW-0732">Signal</keyword>
<dbReference type="Gene3D" id="2.70.70.10">
    <property type="entry name" value="Glucose Permease (Domain IIA)"/>
    <property type="match status" value="1"/>
</dbReference>
<name>A0ABU1AEN5_9BACT</name>
<evidence type="ECO:0000259" key="3">
    <source>
        <dbReference type="Pfam" id="PF01551"/>
    </source>
</evidence>
<proteinExistence type="predicted"/>
<dbReference type="GO" id="GO:0016787">
    <property type="term" value="F:hydrolase activity"/>
    <property type="evidence" value="ECO:0007669"/>
    <property type="project" value="UniProtKB-KW"/>
</dbReference>
<feature type="signal peptide" evidence="2">
    <location>
        <begin position="1"/>
        <end position="20"/>
    </location>
</feature>
<dbReference type="Pfam" id="PF01551">
    <property type="entry name" value="Peptidase_M23"/>
    <property type="match status" value="1"/>
</dbReference>
<dbReference type="InterPro" id="IPR050570">
    <property type="entry name" value="Cell_wall_metabolism_enzyme"/>
</dbReference>